<gene>
    <name evidence="2" type="ORF">pEpSNUABM08_37</name>
</gene>
<protein>
    <submittedName>
        <fullName evidence="2">Uncharacterized protein</fullName>
    </submittedName>
</protein>
<accession>A0A5J6DA88</accession>
<feature type="transmembrane region" description="Helical" evidence="1">
    <location>
        <begin position="15"/>
        <end position="36"/>
    </location>
</feature>
<keyword evidence="1" id="KW-0812">Transmembrane</keyword>
<proteinExistence type="predicted"/>
<evidence type="ECO:0000313" key="2">
    <source>
        <dbReference type="EMBL" id="QEQ94784.1"/>
    </source>
</evidence>
<evidence type="ECO:0000256" key="1">
    <source>
        <dbReference type="SAM" id="Phobius"/>
    </source>
</evidence>
<organism evidence="2 3">
    <name type="scientific">Erwinia phage pEp_SNUABM_08</name>
    <dbReference type="NCBI Taxonomy" id="2593268"/>
    <lineage>
        <taxon>Viruses</taxon>
        <taxon>Duplodnaviria</taxon>
        <taxon>Heunggongvirae</taxon>
        <taxon>Uroviricota</taxon>
        <taxon>Caudoviricetes</taxon>
        <taxon>Casjensviridae</taxon>
        <taxon>Gwanakrovirus</taxon>
        <taxon>Gwanakrovirus SNUABM08</taxon>
    </lineage>
</organism>
<sequence>MSDIPAGGAREKVNWVSLIGVVVTILSLGAAGLQYIGTVNAKADFALAQISEMKTQNRQSSADTRDDLKSINAKLDNLILTVGRNGTTNGKY</sequence>
<keyword evidence="1" id="KW-0472">Membrane</keyword>
<keyword evidence="1" id="KW-1133">Transmembrane helix</keyword>
<evidence type="ECO:0000313" key="3">
    <source>
        <dbReference type="Proteomes" id="UP000325507"/>
    </source>
</evidence>
<reference evidence="2 3" key="1">
    <citation type="submission" date="2019-07" db="EMBL/GenBank/DDBJ databases">
        <title>Complete genome sequence of bacteriophage infecting Erwinia pyrifoliae.</title>
        <authorList>
            <person name="Kim S.G."/>
            <person name="Park S.C."/>
        </authorList>
    </citation>
    <scope>NUCLEOTIDE SEQUENCE [LARGE SCALE GENOMIC DNA]</scope>
</reference>
<dbReference type="Proteomes" id="UP000325507">
    <property type="component" value="Segment"/>
</dbReference>
<keyword evidence="3" id="KW-1185">Reference proteome</keyword>
<dbReference type="EMBL" id="MN184886">
    <property type="protein sequence ID" value="QEQ94784.1"/>
    <property type="molecule type" value="Genomic_DNA"/>
</dbReference>
<name>A0A5J6DA88_9CAUD</name>